<dbReference type="RefSeq" id="WP_179906654.1">
    <property type="nucleotide sequence ID" value="NZ_JACBXS010000026.1"/>
</dbReference>
<sequence>MIKLAVLAALGVVVAVMGYIRLAPHDPARWHEDPTLVARPGTPNYHLIRLVGGDAIAPVYDTTPEALAQTLDGIARADGAELLAGSVESGHMTYVTRTPIMGYPDYTSVKVGPVGEGASFSAFARARFGRSDLGVNRARLERWRAALDAIF</sequence>
<dbReference type="AlphaFoldDB" id="A0A7Z0I0U6"/>
<dbReference type="Pfam" id="PF07386">
    <property type="entry name" value="DUF1499"/>
    <property type="match status" value="1"/>
</dbReference>
<dbReference type="Proteomes" id="UP000529417">
    <property type="component" value="Unassembled WGS sequence"/>
</dbReference>
<comment type="caution">
    <text evidence="1">The sequence shown here is derived from an EMBL/GenBank/DDBJ whole genome shotgun (WGS) entry which is preliminary data.</text>
</comment>
<evidence type="ECO:0000313" key="2">
    <source>
        <dbReference type="Proteomes" id="UP000529417"/>
    </source>
</evidence>
<organism evidence="1 2">
    <name type="scientific">Rhabdonatronobacter sediminivivens</name>
    <dbReference type="NCBI Taxonomy" id="2743469"/>
    <lineage>
        <taxon>Bacteria</taxon>
        <taxon>Pseudomonadati</taxon>
        <taxon>Pseudomonadota</taxon>
        <taxon>Alphaproteobacteria</taxon>
        <taxon>Rhodobacterales</taxon>
        <taxon>Paracoccaceae</taxon>
        <taxon>Rhabdonatronobacter</taxon>
    </lineage>
</organism>
<dbReference type="InterPro" id="IPR010865">
    <property type="entry name" value="DUF1499"/>
</dbReference>
<protein>
    <submittedName>
        <fullName evidence="1">DUF1499 domain-containing protein</fullName>
    </submittedName>
</protein>
<name>A0A7Z0I0U6_9RHOB</name>
<evidence type="ECO:0000313" key="1">
    <source>
        <dbReference type="EMBL" id="NYS25857.1"/>
    </source>
</evidence>
<dbReference type="EMBL" id="JACBXS010000026">
    <property type="protein sequence ID" value="NYS25857.1"/>
    <property type="molecule type" value="Genomic_DNA"/>
</dbReference>
<keyword evidence="2" id="KW-1185">Reference proteome</keyword>
<gene>
    <name evidence="1" type="ORF">HUK65_12740</name>
</gene>
<proteinExistence type="predicted"/>
<accession>A0A7Z0I0U6</accession>
<reference evidence="1 2" key="1">
    <citation type="journal article" date="2000" name="Arch. Microbiol.">
        <title>Rhodobaca bogoriensis gen. nov. and sp. nov., an alkaliphilic purple nonsulfur bacterium from African Rift Valley soda lakes.</title>
        <authorList>
            <person name="Milford A.D."/>
            <person name="Achenbach L.A."/>
            <person name="Jung D.O."/>
            <person name="Madigan M.T."/>
        </authorList>
    </citation>
    <scope>NUCLEOTIDE SEQUENCE [LARGE SCALE GENOMIC DNA]</scope>
    <source>
        <strain evidence="1 2">2376</strain>
    </source>
</reference>